<reference evidence="8" key="1">
    <citation type="submission" date="2020-01" db="EMBL/GenBank/DDBJ databases">
        <title>Draft genome sequence of the Termite Coptotermes fromosanus.</title>
        <authorList>
            <person name="Itakura S."/>
            <person name="Yosikawa Y."/>
            <person name="Umezawa K."/>
        </authorList>
    </citation>
    <scope>NUCLEOTIDE SEQUENCE [LARGE SCALE GENOMIC DNA]</scope>
</reference>
<dbReference type="SUPFAM" id="SSF48452">
    <property type="entry name" value="TPR-like"/>
    <property type="match status" value="1"/>
</dbReference>
<dbReference type="EMBL" id="BLKM01003593">
    <property type="protein sequence ID" value="GFG29185.1"/>
    <property type="molecule type" value="Genomic_DNA"/>
</dbReference>
<keyword evidence="1" id="KW-0597">Phosphoprotein</keyword>
<dbReference type="Pfam" id="PF18023">
    <property type="entry name" value="FKBP_N_2"/>
    <property type="match status" value="1"/>
</dbReference>
<feature type="repeat" description="TPR" evidence="4">
    <location>
        <begin position="223"/>
        <end position="256"/>
    </location>
</feature>
<sequence>MVNSRGVLCRKEIITEGVWGDRPREGGKCVVIIDDIVTENVTLDEIQQAAVSVYLGLQFNGSLIIGDSDTDIDRSLERCIQTMLCMEVSLMILTLVPESPNETSVQARTVKFKVQLKEICNEPYIFEWTDSKKYEISMYHKVRGVELYKCGRTRDAFLRFSKALKLLVTVTSLEDSTTALQRDIMSLRILLCNNIASCHLQCKNYAYVIQMCNKVLFLEQNNIKALFRRAVAYMETQEFEEAKEDLNRVQELEPENAAAREKQRELKQQQRKTDAKLAAAMKKMFS</sequence>
<dbReference type="FunCoup" id="A0A6L2PF59">
    <property type="interactions" value="143"/>
</dbReference>
<evidence type="ECO:0000313" key="7">
    <source>
        <dbReference type="EMBL" id="GFG29185.1"/>
    </source>
</evidence>
<feature type="region of interest" description="Disordered" evidence="5">
    <location>
        <begin position="250"/>
        <end position="273"/>
    </location>
</feature>
<evidence type="ECO:0000256" key="4">
    <source>
        <dbReference type="PROSITE-ProRule" id="PRU00339"/>
    </source>
</evidence>
<evidence type="ECO:0000256" key="1">
    <source>
        <dbReference type="ARBA" id="ARBA00022553"/>
    </source>
</evidence>
<evidence type="ECO:0000256" key="3">
    <source>
        <dbReference type="ARBA" id="ARBA00022803"/>
    </source>
</evidence>
<protein>
    <recommendedName>
        <fullName evidence="6">BDBT FKBP like N-terminal domain-containing protein</fullName>
    </recommendedName>
</protein>
<organism evidence="7 8">
    <name type="scientific">Coptotermes formosanus</name>
    <name type="common">Formosan subterranean termite</name>
    <dbReference type="NCBI Taxonomy" id="36987"/>
    <lineage>
        <taxon>Eukaryota</taxon>
        <taxon>Metazoa</taxon>
        <taxon>Ecdysozoa</taxon>
        <taxon>Arthropoda</taxon>
        <taxon>Hexapoda</taxon>
        <taxon>Insecta</taxon>
        <taxon>Pterygota</taxon>
        <taxon>Neoptera</taxon>
        <taxon>Polyneoptera</taxon>
        <taxon>Dictyoptera</taxon>
        <taxon>Blattodea</taxon>
        <taxon>Blattoidea</taxon>
        <taxon>Termitoidae</taxon>
        <taxon>Rhinotermitidae</taxon>
        <taxon>Coptotermes</taxon>
    </lineage>
</organism>
<dbReference type="OrthoDB" id="433738at2759"/>
<dbReference type="Gene3D" id="1.25.40.10">
    <property type="entry name" value="Tetratricopeptide repeat domain"/>
    <property type="match status" value="1"/>
</dbReference>
<keyword evidence="3 4" id="KW-0802">TPR repeat</keyword>
<dbReference type="InterPro" id="IPR040478">
    <property type="entry name" value="FKBP_N_2"/>
</dbReference>
<feature type="domain" description="BDBT FKBP like N-terminal" evidence="6">
    <location>
        <begin position="9"/>
        <end position="119"/>
    </location>
</feature>
<accession>A0A6L2PF59</accession>
<evidence type="ECO:0000313" key="8">
    <source>
        <dbReference type="Proteomes" id="UP000502823"/>
    </source>
</evidence>
<proteinExistence type="predicted"/>
<dbReference type="SMART" id="SM00028">
    <property type="entry name" value="TPR"/>
    <property type="match status" value="3"/>
</dbReference>
<name>A0A6L2PF59_COPFO</name>
<evidence type="ECO:0000256" key="5">
    <source>
        <dbReference type="SAM" id="MobiDB-lite"/>
    </source>
</evidence>
<dbReference type="InterPro" id="IPR011990">
    <property type="entry name" value="TPR-like_helical_dom_sf"/>
</dbReference>
<dbReference type="InterPro" id="IPR019734">
    <property type="entry name" value="TPR_rpt"/>
</dbReference>
<dbReference type="InterPro" id="IPR050754">
    <property type="entry name" value="FKBP4/5/8-like"/>
</dbReference>
<evidence type="ECO:0000259" key="6">
    <source>
        <dbReference type="Pfam" id="PF18023"/>
    </source>
</evidence>
<feature type="compositionally biased region" description="Basic and acidic residues" evidence="5">
    <location>
        <begin position="258"/>
        <end position="273"/>
    </location>
</feature>
<dbReference type="Pfam" id="PF07719">
    <property type="entry name" value="TPR_2"/>
    <property type="match status" value="1"/>
</dbReference>
<dbReference type="InParanoid" id="A0A6L2PF59"/>
<dbReference type="PROSITE" id="PS50005">
    <property type="entry name" value="TPR"/>
    <property type="match status" value="1"/>
</dbReference>
<dbReference type="PANTHER" id="PTHR46512">
    <property type="entry name" value="PEPTIDYLPROLYL ISOMERASE"/>
    <property type="match status" value="1"/>
</dbReference>
<dbReference type="AlphaFoldDB" id="A0A6L2PF59"/>
<comment type="caution">
    <text evidence="7">The sequence shown here is derived from an EMBL/GenBank/DDBJ whole genome shotgun (WGS) entry which is preliminary data.</text>
</comment>
<evidence type="ECO:0000256" key="2">
    <source>
        <dbReference type="ARBA" id="ARBA00022737"/>
    </source>
</evidence>
<keyword evidence="2" id="KW-0677">Repeat</keyword>
<keyword evidence="8" id="KW-1185">Reference proteome</keyword>
<dbReference type="Proteomes" id="UP000502823">
    <property type="component" value="Unassembled WGS sequence"/>
</dbReference>
<dbReference type="PANTHER" id="PTHR46512:SF10">
    <property type="entry name" value="FK506-BINDING PROTEIN-LIKE"/>
    <property type="match status" value="1"/>
</dbReference>
<dbReference type="InterPro" id="IPR013105">
    <property type="entry name" value="TPR_2"/>
</dbReference>
<gene>
    <name evidence="7" type="ORF">Cfor_05004</name>
</gene>